<feature type="repeat" description="ANK" evidence="3">
    <location>
        <begin position="1472"/>
        <end position="1504"/>
    </location>
</feature>
<evidence type="ECO:0000259" key="4">
    <source>
        <dbReference type="Pfam" id="PF24883"/>
    </source>
</evidence>
<dbReference type="InterPro" id="IPR036770">
    <property type="entry name" value="Ankyrin_rpt-contain_sf"/>
</dbReference>
<feature type="repeat" description="ANK" evidence="3">
    <location>
        <begin position="1439"/>
        <end position="1471"/>
    </location>
</feature>
<feature type="repeat" description="ANK" evidence="3">
    <location>
        <begin position="1079"/>
        <end position="1111"/>
    </location>
</feature>
<dbReference type="Pfam" id="PF24883">
    <property type="entry name" value="NPHP3_N"/>
    <property type="match status" value="1"/>
</dbReference>
<feature type="repeat" description="ANK" evidence="3">
    <location>
        <begin position="1505"/>
        <end position="1537"/>
    </location>
</feature>
<feature type="repeat" description="ANK" evidence="3">
    <location>
        <begin position="1145"/>
        <end position="1173"/>
    </location>
</feature>
<evidence type="ECO:0000256" key="1">
    <source>
        <dbReference type="ARBA" id="ARBA00022737"/>
    </source>
</evidence>
<proteinExistence type="predicted"/>
<name>A0A7D5Z292_9HYPO</name>
<dbReference type="Proteomes" id="UP000510686">
    <property type="component" value="Chromosome 4"/>
</dbReference>
<dbReference type="Gene3D" id="1.25.40.20">
    <property type="entry name" value="Ankyrin repeat-containing domain"/>
    <property type="match status" value="6"/>
</dbReference>
<keyword evidence="6" id="KW-1185">Reference proteome</keyword>
<dbReference type="InterPro" id="IPR056884">
    <property type="entry name" value="NPHP3-like_N"/>
</dbReference>
<dbReference type="GeneID" id="26246645"/>
<dbReference type="PROSITE" id="PS50088">
    <property type="entry name" value="ANK_REPEAT"/>
    <property type="match status" value="9"/>
</dbReference>
<dbReference type="PROSITE" id="PS50297">
    <property type="entry name" value="ANK_REP_REGION"/>
    <property type="match status" value="6"/>
</dbReference>
<evidence type="ECO:0000313" key="5">
    <source>
        <dbReference type="EMBL" id="QLI70385.1"/>
    </source>
</evidence>
<dbReference type="Pfam" id="PF12796">
    <property type="entry name" value="Ank_2"/>
    <property type="match status" value="8"/>
</dbReference>
<dbReference type="SUPFAM" id="SSF48403">
    <property type="entry name" value="Ankyrin repeat"/>
    <property type="match status" value="4"/>
</dbReference>
<keyword evidence="1" id="KW-0677">Repeat</keyword>
<dbReference type="PRINTS" id="PR01415">
    <property type="entry name" value="ANKYRIN"/>
</dbReference>
<keyword evidence="2 3" id="KW-0040">ANK repeat</keyword>
<dbReference type="PANTHER" id="PTHR24198">
    <property type="entry name" value="ANKYRIN REPEAT AND PROTEIN KINASE DOMAIN-CONTAINING PROTEIN"/>
    <property type="match status" value="1"/>
</dbReference>
<dbReference type="RefSeq" id="XP_014540538.2">
    <property type="nucleotide sequence ID" value="XM_014685052.2"/>
</dbReference>
<evidence type="ECO:0000256" key="2">
    <source>
        <dbReference type="ARBA" id="ARBA00023043"/>
    </source>
</evidence>
<feature type="repeat" description="ANK" evidence="3">
    <location>
        <begin position="1574"/>
        <end position="1607"/>
    </location>
</feature>
<dbReference type="InterPro" id="IPR002110">
    <property type="entry name" value="Ankyrin_rpt"/>
</dbReference>
<evidence type="ECO:0000313" key="6">
    <source>
        <dbReference type="Proteomes" id="UP000510686"/>
    </source>
</evidence>
<feature type="domain" description="Nephrocystin 3-like N-terminal" evidence="4">
    <location>
        <begin position="246"/>
        <end position="410"/>
    </location>
</feature>
<evidence type="ECO:0000256" key="3">
    <source>
        <dbReference type="PROSITE-ProRule" id="PRU00023"/>
    </source>
</evidence>
<dbReference type="OrthoDB" id="4938465at2759"/>
<dbReference type="SMART" id="SM00248">
    <property type="entry name" value="ANK"/>
    <property type="match status" value="23"/>
</dbReference>
<dbReference type="KEGG" id="mbrn:26246645"/>
<feature type="repeat" description="ANK" evidence="3">
    <location>
        <begin position="1112"/>
        <end position="1144"/>
    </location>
</feature>
<accession>A0A7D5Z292</accession>
<sequence length="1796" mass="200374">MSSSSGWSDMKRKESSLHVAIVRGIGEGPKGWDREKVVKWVKKSSYRRYGAPEITEFANTLDFDGGITPESIKEAAVRLLERMRKEIEESGVFIETPHRATEFESWESISTKLLLRRKDQGHCPSSTASEQLGNTLMKLSKSFQVMARIYPIVNLYECINEEALRSTPLAFSKDTTTMGVPGEVCDRLRESKNRGKYVKFFTLMDLWEEGQKDTYFRCLMDLSRADSHHSLGEHVHLSSCTPDKFNWILDRDACKNWIGPACRPLWLYGMAKSDVAASMDVLERKARATFPDANVIKYSFDAQDDRCRSTYGMLASLSHQLLTLKPGLFEHVRSLYHACDMFLEVEFKIEHLWAFLRSLLSCPPKRHGVIFCFINMIDECDPCSNKFLKDLLLLASSETSAGGFRLAVTSHKAPDSDVEFAAHAINVIQERHEDPDEKKKEIESVVARETRLLFEARPELEKLDGIINEKLSAVDDVFNISLIAKLLQARLPHWGDAELETQLNALPPTTFEIYRHFLDSIPADNQSWARDVLSWIVHAFQPLKVTELALAMALQDDTLSILELQRLPQGHIESKIKNVFGNLIQIQHDNVFFIDSSFRDFLIQTQSSCQERSLKLVNHANCARLCLRYLSLVTSATEESKPIFDKKNLFTPSEGIEYGFLDYAGQYWFRHYNLAKHDAFPDLQDEACAFLERPKSDIMWCKLKVDYSTWQRGNPAHVAISLGCNDVARTLLEKPEWNAEVLDHTQGLRLTTTRETAIDFLWEAGARHGVILYAAAMRGRDELVDQILKDQAQVEMGKEYISPYGRTALHQASSLGYHAVVRKLLNAGYNANVTNDELLVPLQLASRFGHVDVIEALLTGKEKADDENMDTDTHPACAAVVGKSPWLVQESLMMAIDSQQHDAIKKLLDRGAKLEKNPKALSHAVASGREDIVGLILRYYEKLPANILHEAMATRGENNYTPLGLAARGGYMDVVRQLLDKMESRMDTTETEDMKKKSPRDMPLHLAAEGGHAHVLKALIEWQWPQDSEYRDKSNIRAANSSGQAPIHLAVLGGNASLVVQLCLEHQTQKVSLRLLNSRLRSPLHVACDCGFVDMVDILLEHGGWYGEADENGDTPLLLGCAAGDLQTVKRLLTHDSNLLIKNLQGRSALHHAAASGEPDVVQELLRASSDANDIRIYTNAKDKSGSTPLHLAAVAGNVEVMDILLDEMADITQVDGSGHDVLYLASRHGHANVVTFLIQESRKGIEGDDGDTFHFGGDIFQFVQEMLSYFPHNLPVAEETDIAVEIGPRENCAMVLANLTSLANQWTPSQYGITLHLAAKGGIVSVVDQVLLKGQDPNYMDTMEKTALMYAAESGCSRVVERLLRVPNIDQDCQDTFGYSAISYAAESGHLEVVKMLASGRKSAIDAQTLTAASRCMANMKGSSIMTFFLDNDIDGSLVDSSLRIAVSEGFVEVVSLLVGRGANVNTTYESTSTPLHKAAGRGNVGICKILLEAGATVDSETKDKETPLILAVSRGHQEVSEQLLHSGADPLAATSSGKTPYHEAICAGPEIFKAVLSRVLELNKSAHTKDAQNRSPVLLAAAQGTQEAFMALIDIEGADVNEKDKNGYTPLCHAIFRQQAVIVETLLKKPELKRSMSAKDMLQRAAGFEEDKIMKLLIQNGIDRDLEFDDLFELAMESENLYLVEIVLQTPHDGIRLDKHRWSLECLKHVLMDPEYKREHMIRNSDTDLKPPLGWCHQGEVDVERAPEDAWGFPGPIFPNLRLENGQRLRADHPIPPVGKFKFEVHLVDATLNQ</sequence>
<organism evidence="5 6">
    <name type="scientific">Metarhizium brunneum</name>
    <dbReference type="NCBI Taxonomy" id="500148"/>
    <lineage>
        <taxon>Eukaryota</taxon>
        <taxon>Fungi</taxon>
        <taxon>Dikarya</taxon>
        <taxon>Ascomycota</taxon>
        <taxon>Pezizomycotina</taxon>
        <taxon>Sordariomycetes</taxon>
        <taxon>Hypocreomycetidae</taxon>
        <taxon>Hypocreales</taxon>
        <taxon>Clavicipitaceae</taxon>
        <taxon>Metarhizium</taxon>
    </lineage>
</organism>
<reference evidence="5 6" key="1">
    <citation type="submission" date="2020-07" db="EMBL/GenBank/DDBJ databases">
        <title>Telomere length de novo assembly of all 7 chromosomes of the fungus, Metarhizium brunneum, using a novel assembly pipeline.</title>
        <authorList>
            <person name="Saud z."/>
            <person name="Kortsinoglou A."/>
            <person name="Kouvelis V.N."/>
            <person name="Butt T.M."/>
        </authorList>
    </citation>
    <scope>NUCLEOTIDE SEQUENCE [LARGE SCALE GENOMIC DNA]</scope>
    <source>
        <strain evidence="5 6">4556</strain>
    </source>
</reference>
<dbReference type="PANTHER" id="PTHR24198:SF165">
    <property type="entry name" value="ANKYRIN REPEAT-CONTAINING PROTEIN-RELATED"/>
    <property type="match status" value="1"/>
</dbReference>
<dbReference type="EMBL" id="CP058935">
    <property type="protein sequence ID" value="QLI70385.1"/>
    <property type="molecule type" value="Genomic_DNA"/>
</dbReference>
<feature type="repeat" description="ANK" evidence="3">
    <location>
        <begin position="1185"/>
        <end position="1217"/>
    </location>
</feature>
<feature type="repeat" description="ANK" evidence="3">
    <location>
        <begin position="804"/>
        <end position="836"/>
    </location>
</feature>
<protein>
    <submittedName>
        <fullName evidence="5">Serine/threonine-protein phosphatase 6 regulatory ankyrin repeat subunit A</fullName>
    </submittedName>
</protein>
<gene>
    <name evidence="5" type="primary">Ankrd28_0</name>
    <name evidence="5" type="ORF">G6M90_00g067810</name>
</gene>